<feature type="domain" description="Metallo-beta-lactamase" evidence="1">
    <location>
        <begin position="15"/>
        <end position="224"/>
    </location>
</feature>
<sequence length="249" mass="26230">MREVADGVFFSSGCGSNWILLREDDELTLVDAGYPGDAPQVADDVRRLVGSPSKVRAVLVTHAHVDHIGTVPGLLSHWDVPVLAHPDEIPALHGEVHDQAGARDVLANLSAPHMARWILTVLRAGGLSHVAVPSASPLPLGGPLDVPGHPEPVASPGHSLGHAAFLLRDAGILLSGDALITGHRLSVVDGPQMLPEFFARDPQAALDGLDVFADLPVGLILPGHGNPWQGKVREAVERARVRSASQTSR</sequence>
<reference evidence="2" key="1">
    <citation type="submission" date="2022-05" db="EMBL/GenBank/DDBJ databases">
        <title>Genomic analysis of Brachybacterium sp. CBA3104.</title>
        <authorList>
            <person name="Roh S.W."/>
            <person name="Kim Y.B."/>
            <person name="Kim Y."/>
        </authorList>
    </citation>
    <scope>NUCLEOTIDE SEQUENCE</scope>
    <source>
        <strain evidence="2">CBA3104</strain>
    </source>
</reference>
<dbReference type="SUPFAM" id="SSF56281">
    <property type="entry name" value="Metallo-hydrolase/oxidoreductase"/>
    <property type="match status" value="1"/>
</dbReference>
<name>A0ABY4ND42_9MICO</name>
<evidence type="ECO:0000313" key="3">
    <source>
        <dbReference type="Proteomes" id="UP001055868"/>
    </source>
</evidence>
<evidence type="ECO:0000259" key="1">
    <source>
        <dbReference type="SMART" id="SM00849"/>
    </source>
</evidence>
<dbReference type="InterPro" id="IPR036866">
    <property type="entry name" value="RibonucZ/Hydroxyglut_hydro"/>
</dbReference>
<proteinExistence type="predicted"/>
<dbReference type="InterPro" id="IPR050855">
    <property type="entry name" value="NDM-1-like"/>
</dbReference>
<dbReference type="PANTHER" id="PTHR42951:SF14">
    <property type="entry name" value="METALLO-BETA-LACTAMASE SUPERFAMILY PROTEIN"/>
    <property type="match status" value="1"/>
</dbReference>
<dbReference type="InterPro" id="IPR001279">
    <property type="entry name" value="Metallo-B-lactamas"/>
</dbReference>
<evidence type="ECO:0000313" key="2">
    <source>
        <dbReference type="EMBL" id="UQN31450.1"/>
    </source>
</evidence>
<dbReference type="RefSeq" id="WP_249480871.1">
    <property type="nucleotide sequence ID" value="NZ_CP097218.1"/>
</dbReference>
<keyword evidence="3" id="KW-1185">Reference proteome</keyword>
<organism evidence="2 3">
    <name type="scientific">Brachybacterium kimchii</name>
    <dbReference type="NCBI Taxonomy" id="2942909"/>
    <lineage>
        <taxon>Bacteria</taxon>
        <taxon>Bacillati</taxon>
        <taxon>Actinomycetota</taxon>
        <taxon>Actinomycetes</taxon>
        <taxon>Micrococcales</taxon>
        <taxon>Dermabacteraceae</taxon>
        <taxon>Brachybacterium</taxon>
    </lineage>
</organism>
<gene>
    <name evidence="2" type="ORF">M4486_09285</name>
</gene>
<dbReference type="Proteomes" id="UP001055868">
    <property type="component" value="Chromosome"/>
</dbReference>
<accession>A0ABY4ND42</accession>
<dbReference type="CDD" id="cd07721">
    <property type="entry name" value="yflN-like_MBL-fold"/>
    <property type="match status" value="1"/>
</dbReference>
<dbReference type="Gene3D" id="3.60.15.10">
    <property type="entry name" value="Ribonuclease Z/Hydroxyacylglutathione hydrolase-like"/>
    <property type="match status" value="1"/>
</dbReference>
<protein>
    <submittedName>
        <fullName evidence="2">MBL fold metallo-hydrolase</fullName>
    </submittedName>
</protein>
<dbReference type="PANTHER" id="PTHR42951">
    <property type="entry name" value="METALLO-BETA-LACTAMASE DOMAIN-CONTAINING"/>
    <property type="match status" value="1"/>
</dbReference>
<dbReference type="SMART" id="SM00849">
    <property type="entry name" value="Lactamase_B"/>
    <property type="match status" value="1"/>
</dbReference>
<dbReference type="EMBL" id="CP097218">
    <property type="protein sequence ID" value="UQN31450.1"/>
    <property type="molecule type" value="Genomic_DNA"/>
</dbReference>
<dbReference type="Pfam" id="PF00753">
    <property type="entry name" value="Lactamase_B"/>
    <property type="match status" value="1"/>
</dbReference>